<dbReference type="Proteomes" id="UP000054477">
    <property type="component" value="Unassembled WGS sequence"/>
</dbReference>
<dbReference type="AlphaFoldDB" id="A0A0C9YD96"/>
<keyword evidence="2" id="KW-1185">Reference proteome</keyword>
<evidence type="ECO:0000313" key="1">
    <source>
        <dbReference type="EMBL" id="KIK08322.1"/>
    </source>
</evidence>
<evidence type="ECO:0000313" key="2">
    <source>
        <dbReference type="Proteomes" id="UP000054477"/>
    </source>
</evidence>
<dbReference type="EMBL" id="KN838542">
    <property type="protein sequence ID" value="KIK08322.1"/>
    <property type="molecule type" value="Genomic_DNA"/>
</dbReference>
<protein>
    <submittedName>
        <fullName evidence="1">Uncharacterized protein</fullName>
    </submittedName>
</protein>
<proteinExistence type="predicted"/>
<organism evidence="1 2">
    <name type="scientific">Laccaria amethystina LaAM-08-1</name>
    <dbReference type="NCBI Taxonomy" id="1095629"/>
    <lineage>
        <taxon>Eukaryota</taxon>
        <taxon>Fungi</taxon>
        <taxon>Dikarya</taxon>
        <taxon>Basidiomycota</taxon>
        <taxon>Agaricomycotina</taxon>
        <taxon>Agaricomycetes</taxon>
        <taxon>Agaricomycetidae</taxon>
        <taxon>Agaricales</taxon>
        <taxon>Agaricineae</taxon>
        <taxon>Hydnangiaceae</taxon>
        <taxon>Laccaria</taxon>
    </lineage>
</organism>
<name>A0A0C9YD96_9AGAR</name>
<reference evidence="1 2" key="1">
    <citation type="submission" date="2014-04" db="EMBL/GenBank/DDBJ databases">
        <authorList>
            <consortium name="DOE Joint Genome Institute"/>
            <person name="Kuo A."/>
            <person name="Kohler A."/>
            <person name="Nagy L.G."/>
            <person name="Floudas D."/>
            <person name="Copeland A."/>
            <person name="Barry K.W."/>
            <person name="Cichocki N."/>
            <person name="Veneault-Fourrey C."/>
            <person name="LaButti K."/>
            <person name="Lindquist E.A."/>
            <person name="Lipzen A."/>
            <person name="Lundell T."/>
            <person name="Morin E."/>
            <person name="Murat C."/>
            <person name="Sun H."/>
            <person name="Tunlid A."/>
            <person name="Henrissat B."/>
            <person name="Grigoriev I.V."/>
            <person name="Hibbett D.S."/>
            <person name="Martin F."/>
            <person name="Nordberg H.P."/>
            <person name="Cantor M.N."/>
            <person name="Hua S.X."/>
        </authorList>
    </citation>
    <scope>NUCLEOTIDE SEQUENCE [LARGE SCALE GENOMIC DNA]</scope>
    <source>
        <strain evidence="1 2">LaAM-08-1</strain>
    </source>
</reference>
<gene>
    <name evidence="1" type="ORF">K443DRAFT_672336</name>
</gene>
<accession>A0A0C9YD96</accession>
<reference evidence="2" key="2">
    <citation type="submission" date="2015-01" db="EMBL/GenBank/DDBJ databases">
        <title>Evolutionary Origins and Diversification of the Mycorrhizal Mutualists.</title>
        <authorList>
            <consortium name="DOE Joint Genome Institute"/>
            <consortium name="Mycorrhizal Genomics Consortium"/>
            <person name="Kohler A."/>
            <person name="Kuo A."/>
            <person name="Nagy L.G."/>
            <person name="Floudas D."/>
            <person name="Copeland A."/>
            <person name="Barry K.W."/>
            <person name="Cichocki N."/>
            <person name="Veneault-Fourrey C."/>
            <person name="LaButti K."/>
            <person name="Lindquist E.A."/>
            <person name="Lipzen A."/>
            <person name="Lundell T."/>
            <person name="Morin E."/>
            <person name="Murat C."/>
            <person name="Riley R."/>
            <person name="Ohm R."/>
            <person name="Sun H."/>
            <person name="Tunlid A."/>
            <person name="Henrissat B."/>
            <person name="Grigoriev I.V."/>
            <person name="Hibbett D.S."/>
            <person name="Martin F."/>
        </authorList>
    </citation>
    <scope>NUCLEOTIDE SEQUENCE [LARGE SCALE GENOMIC DNA]</scope>
    <source>
        <strain evidence="2">LaAM-08-1</strain>
    </source>
</reference>
<dbReference type="HOGENOM" id="CLU_202029_0_0_1"/>
<sequence>MHGTEVLRGSPAGRVQVPVYLLRRVLIFAVKLVRMSTGSIEPPMYTLAHPLPSP</sequence>